<dbReference type="PATRIC" id="fig|413999.7.peg.132"/>
<sequence length="117" mass="13480">MGPMIIQTELGIAIKNTFGKYELIDFSLFNTSKINEYELGLTINKSNKGSITITAKCHICNNIHKYNYNIDEFLKREIIVGGCEILGIPLFYIGNKSTIEERVYKQNQIFDKIYMMV</sequence>
<organism evidence="1 2">
    <name type="scientific">Clostridium botulinum (strain Hall / ATCC 3502 / NCTC 13319 / Type A)</name>
    <dbReference type="NCBI Taxonomy" id="441771"/>
    <lineage>
        <taxon>Bacteria</taxon>
        <taxon>Bacillati</taxon>
        <taxon>Bacillota</taxon>
        <taxon>Clostridia</taxon>
        <taxon>Eubacteriales</taxon>
        <taxon>Clostridiaceae</taxon>
        <taxon>Clostridium</taxon>
    </lineage>
</organism>
<evidence type="ECO:0000313" key="2">
    <source>
        <dbReference type="Proteomes" id="UP000001986"/>
    </source>
</evidence>
<dbReference type="AlphaFoldDB" id="A5HY29"/>
<evidence type="ECO:0000313" key="1">
    <source>
        <dbReference type="EMBL" id="CAL81688.1"/>
    </source>
</evidence>
<dbReference type="Proteomes" id="UP000001986">
    <property type="component" value="Chromosome"/>
</dbReference>
<accession>A5HY29</accession>
<reference evidence="1 2" key="1">
    <citation type="journal article" date="2007" name="Genome Res.">
        <title>Genome sequence of a proteolytic (Group I) Clostridium botulinum strain Hall A and comparative analysis of the clostridial genomes.</title>
        <authorList>
            <person name="Sebaihia M."/>
            <person name="Peck M.W."/>
            <person name="Minton N.P."/>
            <person name="Thomson N.R."/>
            <person name="Holden M.T.G."/>
            <person name="Mitchell W.J."/>
            <person name="Carter A.T."/>
            <person name="Bentley S.D."/>
            <person name="Mason D.R."/>
            <person name="Crossman L."/>
            <person name="Paul C.J."/>
            <person name="Ivens A."/>
            <person name="Wells-Bennik M.H.J."/>
            <person name="Davis I.J."/>
            <person name="Cerdeno-Tarraga A.M."/>
            <person name="Churcher C."/>
            <person name="Quail M.A."/>
            <person name="Chillingworth T."/>
            <person name="Feltwell T."/>
            <person name="Fraser A."/>
            <person name="Goodhead I."/>
            <person name="Hance Z."/>
            <person name="Jagels K."/>
            <person name="Larke N."/>
            <person name="Maddison M."/>
            <person name="Moule S."/>
            <person name="Mungall K."/>
            <person name="Norbertczak H."/>
            <person name="Rabbinowitsch E."/>
            <person name="Sanders M."/>
            <person name="Simmonds M."/>
            <person name="White B."/>
            <person name="Whithead S."/>
            <person name="Parkhill J."/>
        </authorList>
    </citation>
    <scope>NUCLEOTIDE SEQUENCE [LARGE SCALE GENOMIC DNA]</scope>
    <source>
        <strain evidence="2">Hall / ATCC 3502 / NCTC 13319 / Type A [Sanger]</strain>
    </source>
</reference>
<dbReference type="HOGENOM" id="CLU_2116779_0_0_9"/>
<protein>
    <submittedName>
        <fullName evidence="1">Uncharacterized protein</fullName>
    </submittedName>
</protein>
<dbReference type="EMBL" id="AM412317">
    <property type="protein sequence ID" value="CAL81688.1"/>
    <property type="molecule type" value="Genomic_DNA"/>
</dbReference>
<proteinExistence type="predicted"/>
<gene>
    <name evidence="1" type="ordered locus">CBO0133</name>
</gene>
<name>A5HY29_CLOBH</name>
<dbReference type="KEGG" id="cbo:CBO0133"/>
<keyword evidence="2" id="KW-1185">Reference proteome</keyword>